<reference evidence="2" key="1">
    <citation type="journal article" date="2022" name="Nat. Commun.">
        <title>Chromosome evolution and the genetic basis of agronomically important traits in greater yam.</title>
        <authorList>
            <person name="Bredeson J.V."/>
            <person name="Lyons J.B."/>
            <person name="Oniyinde I.O."/>
            <person name="Okereke N.R."/>
            <person name="Kolade O."/>
            <person name="Nnabue I."/>
            <person name="Nwadili C.O."/>
            <person name="Hribova E."/>
            <person name="Parker M."/>
            <person name="Nwogha J."/>
            <person name="Shu S."/>
            <person name="Carlson J."/>
            <person name="Kariba R."/>
            <person name="Muthemba S."/>
            <person name="Knop K."/>
            <person name="Barton G.J."/>
            <person name="Sherwood A.V."/>
            <person name="Lopez-Montes A."/>
            <person name="Asiedu R."/>
            <person name="Jamnadass R."/>
            <person name="Muchugi A."/>
            <person name="Goodstein D."/>
            <person name="Egesi C.N."/>
            <person name="Featherston J."/>
            <person name="Asfaw A."/>
            <person name="Simpson G.G."/>
            <person name="Dolezel J."/>
            <person name="Hendre P.S."/>
            <person name="Van Deynze A."/>
            <person name="Kumar P.L."/>
            <person name="Obidiegwu J.E."/>
            <person name="Bhattacharjee R."/>
            <person name="Rokhsar D.S."/>
        </authorList>
    </citation>
    <scope>NUCLEOTIDE SEQUENCE [LARGE SCALE GENOMIC DNA]</scope>
    <source>
        <strain evidence="2">cv. TDa95/00328</strain>
    </source>
</reference>
<comment type="caution">
    <text evidence="1">The sequence shown here is derived from an EMBL/GenBank/DDBJ whole genome shotgun (WGS) entry which is preliminary data.</text>
</comment>
<protein>
    <submittedName>
        <fullName evidence="1">Uncharacterized protein</fullName>
    </submittedName>
</protein>
<dbReference type="Proteomes" id="UP000827976">
    <property type="component" value="Chromosome 17"/>
</dbReference>
<accession>A0ACB7UCN0</accession>
<sequence>MHLPLTKWSKWHQFQRYRETEKHKREGTERITNNQEKHDVHGGCTSNISMGGGSIKTPLLFQSKLLCLSLLYFLTTTIFSVYISFSHSSCLFTSLPTSQSHLPNTLLFSYPPSYGEHKYAIPSLHPSCSSPLLFPEYRVAVRDIHDVFKNFSLSSSSSLRYLTGNRDSFSGNFSTEKRRSFFSFEDDPLVKVPCGFLKEFPVKQSDKLEMENCHGVVVASVIFGDFDKIRQPKGLGMHSLQAVCFFMFVDDSTVRGLQIHKILTEKDEKNNKVGVWRIVRLPKKSMPYENDAMNGVTVKHLIHRLFPNSKFSVWIDAKLQLSVDPLLLIHSLLISKDVDMALSKHPFNVHTMQEAMATARWNKWRDVESLRLQMETYCKNGLQPWSPSKLPHTTDVPDTALIIRRHGLASNLFSCLLFNELEAFNPRDQLAFAYVRDLMRPKIKINMFEVEVFEHIALEYRHNLKREGLNSKESAENDQQIRMAYSVDINGSGCERYLWKMWGESSD</sequence>
<evidence type="ECO:0000313" key="2">
    <source>
        <dbReference type="Proteomes" id="UP000827976"/>
    </source>
</evidence>
<gene>
    <name evidence="1" type="ORF">IHE45_17G062400</name>
</gene>
<proteinExistence type="predicted"/>
<keyword evidence="2" id="KW-1185">Reference proteome</keyword>
<organism evidence="1 2">
    <name type="scientific">Dioscorea alata</name>
    <name type="common">Purple yam</name>
    <dbReference type="NCBI Taxonomy" id="55571"/>
    <lineage>
        <taxon>Eukaryota</taxon>
        <taxon>Viridiplantae</taxon>
        <taxon>Streptophyta</taxon>
        <taxon>Embryophyta</taxon>
        <taxon>Tracheophyta</taxon>
        <taxon>Spermatophyta</taxon>
        <taxon>Magnoliopsida</taxon>
        <taxon>Liliopsida</taxon>
        <taxon>Dioscoreales</taxon>
        <taxon>Dioscoreaceae</taxon>
        <taxon>Dioscorea</taxon>
    </lineage>
</organism>
<evidence type="ECO:0000313" key="1">
    <source>
        <dbReference type="EMBL" id="KAH7658067.1"/>
    </source>
</evidence>
<name>A0ACB7UCN0_DIOAL</name>
<dbReference type="EMBL" id="CM037027">
    <property type="protein sequence ID" value="KAH7658067.1"/>
    <property type="molecule type" value="Genomic_DNA"/>
</dbReference>